<dbReference type="GO" id="GO:0071008">
    <property type="term" value="C:U2-type post-mRNA release spliceosomal complex"/>
    <property type="evidence" value="ECO:0007669"/>
    <property type="project" value="TreeGrafter"/>
</dbReference>
<organism evidence="2 3">
    <name type="scientific">Euroglyphus maynei</name>
    <name type="common">Mayne's house dust mite</name>
    <dbReference type="NCBI Taxonomy" id="6958"/>
    <lineage>
        <taxon>Eukaryota</taxon>
        <taxon>Metazoa</taxon>
        <taxon>Ecdysozoa</taxon>
        <taxon>Arthropoda</taxon>
        <taxon>Chelicerata</taxon>
        <taxon>Arachnida</taxon>
        <taxon>Acari</taxon>
        <taxon>Acariformes</taxon>
        <taxon>Sarcoptiformes</taxon>
        <taxon>Astigmata</taxon>
        <taxon>Psoroptidia</taxon>
        <taxon>Analgoidea</taxon>
        <taxon>Pyroglyphidae</taxon>
        <taxon>Pyroglyphinae</taxon>
        <taxon>Euroglyphus</taxon>
    </lineage>
</organism>
<dbReference type="Proteomes" id="UP000194236">
    <property type="component" value="Unassembled WGS sequence"/>
</dbReference>
<evidence type="ECO:0000313" key="2">
    <source>
        <dbReference type="EMBL" id="OTF72163.1"/>
    </source>
</evidence>
<name>A0A1Y3AX04_EURMA</name>
<gene>
    <name evidence="2" type="ORF">BLA29_003227</name>
</gene>
<dbReference type="PANTHER" id="PTHR23329">
    <property type="entry name" value="TUFTELIN-INTERACTING PROTEIN 11-RELATED"/>
    <property type="match status" value="1"/>
</dbReference>
<dbReference type="AlphaFoldDB" id="A0A1Y3AX04"/>
<accession>A0A1Y3AX04</accession>
<proteinExistence type="predicted"/>
<reference evidence="2 3" key="1">
    <citation type="submission" date="2017-03" db="EMBL/GenBank/DDBJ databases">
        <title>Genome Survey of Euroglyphus maynei.</title>
        <authorList>
            <person name="Arlian L.G."/>
            <person name="Morgan M.S."/>
            <person name="Rider S.D."/>
        </authorList>
    </citation>
    <scope>NUCLEOTIDE SEQUENCE [LARGE SCALE GENOMIC DNA]</scope>
    <source>
        <strain evidence="2">Arlian Lab</strain>
        <tissue evidence="2">Whole body</tissue>
    </source>
</reference>
<protein>
    <recommendedName>
        <fullName evidence="1">GCF C-terminal domain-containing protein</fullName>
    </recommendedName>
</protein>
<dbReference type="Pfam" id="PF07842">
    <property type="entry name" value="GCFC"/>
    <property type="match status" value="1"/>
</dbReference>
<keyword evidence="3" id="KW-1185">Reference proteome</keyword>
<dbReference type="InterPro" id="IPR045211">
    <property type="entry name" value="TFP11/STIP/Ntr1"/>
</dbReference>
<comment type="caution">
    <text evidence="2">The sequence shown here is derived from an EMBL/GenBank/DDBJ whole genome shotgun (WGS) entry which is preliminary data.</text>
</comment>
<dbReference type="InterPro" id="IPR022783">
    <property type="entry name" value="GCFC_dom"/>
</dbReference>
<dbReference type="OrthoDB" id="4822at2759"/>
<dbReference type="GO" id="GO:0000390">
    <property type="term" value="P:spliceosomal complex disassembly"/>
    <property type="evidence" value="ECO:0007669"/>
    <property type="project" value="InterPro"/>
</dbReference>
<feature type="domain" description="GCF C-terminal" evidence="1">
    <location>
        <begin position="1"/>
        <end position="47"/>
    </location>
</feature>
<dbReference type="PANTHER" id="PTHR23329:SF1">
    <property type="entry name" value="TUFTELIN-INTERACTING PROTEIN 11"/>
    <property type="match status" value="1"/>
</dbReference>
<evidence type="ECO:0000313" key="3">
    <source>
        <dbReference type="Proteomes" id="UP000194236"/>
    </source>
</evidence>
<evidence type="ECO:0000259" key="1">
    <source>
        <dbReference type="Pfam" id="PF07842"/>
    </source>
</evidence>
<sequence length="80" mass="9574">MQQMQLNPNQQSLNEWNWTIQWSSLLSTNTIASILERTFFPKWLNVLYVWLNSGVSNFQEISSWYQGWKTLMGDDLIKHH</sequence>
<dbReference type="EMBL" id="MUJZ01057596">
    <property type="protein sequence ID" value="OTF72163.1"/>
    <property type="molecule type" value="Genomic_DNA"/>
</dbReference>